<dbReference type="InterPro" id="IPR036661">
    <property type="entry name" value="Luciferase-like_sf"/>
</dbReference>
<keyword evidence="1" id="KW-0285">Flavoprotein</keyword>
<dbReference type="Proteomes" id="UP000799776">
    <property type="component" value="Unassembled WGS sequence"/>
</dbReference>
<dbReference type="Gene3D" id="3.20.20.30">
    <property type="entry name" value="Luciferase-like domain"/>
    <property type="match status" value="1"/>
</dbReference>
<dbReference type="InterPro" id="IPR016215">
    <property type="entry name" value="NTA_MOA"/>
</dbReference>
<feature type="compositionally biased region" description="Polar residues" evidence="6">
    <location>
        <begin position="478"/>
        <end position="509"/>
    </location>
</feature>
<dbReference type="Pfam" id="PF00296">
    <property type="entry name" value="Bac_luciferase"/>
    <property type="match status" value="1"/>
</dbReference>
<dbReference type="PANTHER" id="PTHR30011">
    <property type="entry name" value="ALKANESULFONATE MONOOXYGENASE-RELATED"/>
    <property type="match status" value="1"/>
</dbReference>
<dbReference type="PANTHER" id="PTHR30011:SF16">
    <property type="entry name" value="C2H2 FINGER DOMAIN TRANSCRIPTION FACTOR (EUROFUNG)-RELATED"/>
    <property type="match status" value="1"/>
</dbReference>
<dbReference type="OrthoDB" id="5561043at2759"/>
<dbReference type="NCBIfam" id="TIGR03860">
    <property type="entry name" value="FMN_nitrolo"/>
    <property type="match status" value="1"/>
</dbReference>
<accession>A0A6A5YBS4</accession>
<keyword evidence="4 8" id="KW-0503">Monooxygenase</keyword>
<dbReference type="CDD" id="cd01095">
    <property type="entry name" value="Nitrilotriacetate_monoxgenase"/>
    <property type="match status" value="1"/>
</dbReference>
<protein>
    <submittedName>
        <fullName evidence="8">Xenobiotic compound monooxygenase, DszA family</fullName>
    </submittedName>
</protein>
<reference evidence="8" key="1">
    <citation type="journal article" date="2020" name="Stud. Mycol.">
        <title>101 Dothideomycetes genomes: a test case for predicting lifestyles and emergence of pathogens.</title>
        <authorList>
            <person name="Haridas S."/>
            <person name="Albert R."/>
            <person name="Binder M."/>
            <person name="Bloem J."/>
            <person name="Labutti K."/>
            <person name="Salamov A."/>
            <person name="Andreopoulos B."/>
            <person name="Baker S."/>
            <person name="Barry K."/>
            <person name="Bills G."/>
            <person name="Bluhm B."/>
            <person name="Cannon C."/>
            <person name="Castanera R."/>
            <person name="Culley D."/>
            <person name="Daum C."/>
            <person name="Ezra D."/>
            <person name="Gonzalez J."/>
            <person name="Henrissat B."/>
            <person name="Kuo A."/>
            <person name="Liang C."/>
            <person name="Lipzen A."/>
            <person name="Lutzoni F."/>
            <person name="Magnuson J."/>
            <person name="Mondo S."/>
            <person name="Nolan M."/>
            <person name="Ohm R."/>
            <person name="Pangilinan J."/>
            <person name="Park H.-J."/>
            <person name="Ramirez L."/>
            <person name="Alfaro M."/>
            <person name="Sun H."/>
            <person name="Tritt A."/>
            <person name="Yoshinaga Y."/>
            <person name="Zwiers L.-H."/>
            <person name="Turgeon B."/>
            <person name="Goodwin S."/>
            <person name="Spatafora J."/>
            <person name="Crous P."/>
            <person name="Grigoriev I."/>
        </authorList>
    </citation>
    <scope>NUCLEOTIDE SEQUENCE</scope>
    <source>
        <strain evidence="8">CBS 121410</strain>
    </source>
</reference>
<keyword evidence="3" id="KW-0560">Oxidoreductase</keyword>
<evidence type="ECO:0000256" key="6">
    <source>
        <dbReference type="SAM" id="MobiDB-lite"/>
    </source>
</evidence>
<dbReference type="GO" id="GO:0016705">
    <property type="term" value="F:oxidoreductase activity, acting on paired donors, with incorporation or reduction of molecular oxygen"/>
    <property type="evidence" value="ECO:0007669"/>
    <property type="project" value="InterPro"/>
</dbReference>
<sequence length="521" mass="57073">MVSAIPNGNGAERPKKKLILNAFVEMCSGHQSPGLWKHPDDQSHRFNDVTHWIELAKLLETGSFHAMFIADVLGGYDVYQGGLDAAVKSAAQWPVNEPMMVIPAMAAATETIGFGVTVSTTYEQPYHLARRLSTLDHLTKGRVGWNVVTGYLDSAARNLGRTAQPDHEERYAICEEYMEVMYKLWNASWREGAVIRDRASGIYTDPACVREINHEGKYFKVPGPHICQPSPQRTPVIMQAGTSKFGQAFSSKHAEAVFVSGHTPASCTKGVAGIRAQAKAAGRDPYSIKIIAKICPVLGRTQEEAEAKFADYAAYGDVDGALALFGGWTGYDMAQYGDDEELRLVETNAIRSYMEGLGKHKPKVGKWTKKTLAKELIVGGLGFTPVGTPSVVADEMERWVEEADVDGFNICYAIMPQSFKDVIELLIPELRRRGLFWDGYEFPGATLRENLSLKKGQTKPAADHPASTYLWRAPETESTSAASDSVQVNGKCSSRTRTNNVNANGSGKQQDGMDPVAMQLA</sequence>
<comment type="similarity">
    <text evidence="5">Belongs to the NtaA/SnaA/DszA monooxygenase family.</text>
</comment>
<evidence type="ECO:0000256" key="2">
    <source>
        <dbReference type="ARBA" id="ARBA00022643"/>
    </source>
</evidence>
<dbReference type="SUPFAM" id="SSF51679">
    <property type="entry name" value="Bacterial luciferase-like"/>
    <property type="match status" value="1"/>
</dbReference>
<evidence type="ECO:0000256" key="1">
    <source>
        <dbReference type="ARBA" id="ARBA00022630"/>
    </source>
</evidence>
<dbReference type="PIRSF" id="PIRSF000337">
    <property type="entry name" value="NTA_MOA"/>
    <property type="match status" value="1"/>
</dbReference>
<dbReference type="InterPro" id="IPR011251">
    <property type="entry name" value="Luciferase-like_dom"/>
</dbReference>
<gene>
    <name evidence="8" type="ORF">K490DRAFT_64306</name>
</gene>
<name>A0A6A5YBS4_9PEZI</name>
<evidence type="ECO:0000256" key="3">
    <source>
        <dbReference type="ARBA" id="ARBA00023002"/>
    </source>
</evidence>
<dbReference type="EMBL" id="ML978715">
    <property type="protein sequence ID" value="KAF2089099.1"/>
    <property type="molecule type" value="Genomic_DNA"/>
</dbReference>
<feature type="domain" description="Luciferase-like" evidence="7">
    <location>
        <begin position="43"/>
        <end position="401"/>
    </location>
</feature>
<keyword evidence="9" id="KW-1185">Reference proteome</keyword>
<evidence type="ECO:0000259" key="7">
    <source>
        <dbReference type="Pfam" id="PF00296"/>
    </source>
</evidence>
<evidence type="ECO:0000313" key="9">
    <source>
        <dbReference type="Proteomes" id="UP000799776"/>
    </source>
</evidence>
<evidence type="ECO:0000256" key="5">
    <source>
        <dbReference type="ARBA" id="ARBA00033748"/>
    </source>
</evidence>
<proteinExistence type="inferred from homology"/>
<dbReference type="GO" id="GO:0004497">
    <property type="term" value="F:monooxygenase activity"/>
    <property type="evidence" value="ECO:0007669"/>
    <property type="project" value="UniProtKB-KW"/>
</dbReference>
<evidence type="ECO:0000256" key="4">
    <source>
        <dbReference type="ARBA" id="ARBA00023033"/>
    </source>
</evidence>
<feature type="region of interest" description="Disordered" evidence="6">
    <location>
        <begin position="478"/>
        <end position="521"/>
    </location>
</feature>
<dbReference type="AlphaFoldDB" id="A0A6A5YBS4"/>
<evidence type="ECO:0000313" key="8">
    <source>
        <dbReference type="EMBL" id="KAF2089099.1"/>
    </source>
</evidence>
<dbReference type="InterPro" id="IPR051260">
    <property type="entry name" value="Diverse_substr_monoxygenases"/>
</dbReference>
<organism evidence="8 9">
    <name type="scientific">Saccharata proteae CBS 121410</name>
    <dbReference type="NCBI Taxonomy" id="1314787"/>
    <lineage>
        <taxon>Eukaryota</taxon>
        <taxon>Fungi</taxon>
        <taxon>Dikarya</taxon>
        <taxon>Ascomycota</taxon>
        <taxon>Pezizomycotina</taxon>
        <taxon>Dothideomycetes</taxon>
        <taxon>Dothideomycetes incertae sedis</taxon>
        <taxon>Botryosphaeriales</taxon>
        <taxon>Saccharataceae</taxon>
        <taxon>Saccharata</taxon>
    </lineage>
</organism>
<keyword evidence="2" id="KW-0288">FMN</keyword>